<keyword evidence="5" id="KW-0547">Nucleotide-binding</keyword>
<dbReference type="InterPro" id="IPR003661">
    <property type="entry name" value="HisK_dim/P_dom"/>
</dbReference>
<dbReference type="SMART" id="SM00091">
    <property type="entry name" value="PAS"/>
    <property type="match status" value="1"/>
</dbReference>
<evidence type="ECO:0000256" key="3">
    <source>
        <dbReference type="ARBA" id="ARBA00022553"/>
    </source>
</evidence>
<keyword evidence="7" id="KW-0067">ATP-binding</keyword>
<dbReference type="Gene3D" id="3.30.565.10">
    <property type="entry name" value="Histidine kinase-like ATPase, C-terminal domain"/>
    <property type="match status" value="1"/>
</dbReference>
<dbReference type="Pfam" id="PF00512">
    <property type="entry name" value="HisKA"/>
    <property type="match status" value="1"/>
</dbReference>
<protein>
    <recommendedName>
        <fullName evidence="11">Sensory histidine kinase/phosphatase NtrB</fullName>
        <ecNumber evidence="2">2.7.13.3</ecNumber>
    </recommendedName>
    <alternativeName>
        <fullName evidence="12">Nitrogen regulation protein NR(II)</fullName>
    </alternativeName>
    <alternativeName>
        <fullName evidence="13">Nitrogen regulator II</fullName>
    </alternativeName>
</protein>
<evidence type="ECO:0000256" key="8">
    <source>
        <dbReference type="ARBA" id="ARBA00023012"/>
    </source>
</evidence>
<dbReference type="Gene3D" id="1.10.287.130">
    <property type="match status" value="1"/>
</dbReference>
<dbReference type="InterPro" id="IPR036890">
    <property type="entry name" value="HATPase_C_sf"/>
</dbReference>
<evidence type="ECO:0000256" key="6">
    <source>
        <dbReference type="ARBA" id="ARBA00022777"/>
    </source>
</evidence>
<dbReference type="PANTHER" id="PTHR43065:SF16">
    <property type="entry name" value="SENSORY HISTIDINE KINASE_PHOSPHATASE NTRB"/>
    <property type="match status" value="1"/>
</dbReference>
<evidence type="ECO:0000256" key="9">
    <source>
        <dbReference type="ARBA" id="ARBA00023231"/>
    </source>
</evidence>
<evidence type="ECO:0000313" key="16">
    <source>
        <dbReference type="EMBL" id="MCQ8105355.1"/>
    </source>
</evidence>
<keyword evidence="6" id="KW-0418">Kinase</keyword>
<dbReference type="Pfam" id="PF08448">
    <property type="entry name" value="PAS_4"/>
    <property type="match status" value="1"/>
</dbReference>
<keyword evidence="8" id="KW-0902">Two-component regulatory system</keyword>
<dbReference type="PRINTS" id="PR00344">
    <property type="entry name" value="BCTRLSENSOR"/>
</dbReference>
<dbReference type="NCBIfam" id="NF008293">
    <property type="entry name" value="PRK11073.1"/>
    <property type="match status" value="1"/>
</dbReference>
<evidence type="ECO:0000256" key="13">
    <source>
        <dbReference type="ARBA" id="ARBA00043094"/>
    </source>
</evidence>
<evidence type="ECO:0000256" key="12">
    <source>
        <dbReference type="ARBA" id="ARBA00042313"/>
    </source>
</evidence>
<dbReference type="InterPro" id="IPR004358">
    <property type="entry name" value="Sig_transdc_His_kin-like_C"/>
</dbReference>
<dbReference type="EMBL" id="JANIBJ010000028">
    <property type="protein sequence ID" value="MCQ8105355.1"/>
    <property type="molecule type" value="Genomic_DNA"/>
</dbReference>
<organism evidence="16 17">
    <name type="scientific">Methylomonas subterranea</name>
    <dbReference type="NCBI Taxonomy" id="2952225"/>
    <lineage>
        <taxon>Bacteria</taxon>
        <taxon>Pseudomonadati</taxon>
        <taxon>Pseudomonadota</taxon>
        <taxon>Gammaproteobacteria</taxon>
        <taxon>Methylococcales</taxon>
        <taxon>Methylococcaceae</taxon>
        <taxon>Methylomonas</taxon>
    </lineage>
</organism>
<dbReference type="EC" id="2.7.13.3" evidence="2"/>
<dbReference type="PROSITE" id="PS50112">
    <property type="entry name" value="PAS"/>
    <property type="match status" value="1"/>
</dbReference>
<dbReference type="SUPFAM" id="SSF55874">
    <property type="entry name" value="ATPase domain of HSP90 chaperone/DNA topoisomerase II/histidine kinase"/>
    <property type="match status" value="1"/>
</dbReference>
<comment type="function">
    <text evidence="10">Member of the two-component regulatory system NtrB/NtrC, which controls expression of the nitrogen-regulated (ntr) genes in response to nitrogen limitation. Under conditions of nitrogen limitation, NtrB autophosphorylates and transfers the phosphoryl group to NtrC. In the presence of nitrogen, acts as a phosphatase that dephosphorylates and inactivates NtrC.</text>
</comment>
<evidence type="ECO:0000256" key="10">
    <source>
        <dbReference type="ARBA" id="ARBA00037696"/>
    </source>
</evidence>
<dbReference type="SMART" id="SM00387">
    <property type="entry name" value="HATPase_c"/>
    <property type="match status" value="1"/>
</dbReference>
<dbReference type="InterPro" id="IPR005467">
    <property type="entry name" value="His_kinase_dom"/>
</dbReference>
<proteinExistence type="predicted"/>
<keyword evidence="4" id="KW-0808">Transferase</keyword>
<feature type="domain" description="PAS" evidence="15">
    <location>
        <begin position="1"/>
        <end position="43"/>
    </location>
</feature>
<dbReference type="PROSITE" id="PS50109">
    <property type="entry name" value="HIS_KIN"/>
    <property type="match status" value="1"/>
</dbReference>
<dbReference type="SUPFAM" id="SSF55785">
    <property type="entry name" value="PYP-like sensor domain (PAS domain)"/>
    <property type="match status" value="1"/>
</dbReference>
<feature type="domain" description="Histidine kinase" evidence="14">
    <location>
        <begin position="134"/>
        <end position="346"/>
    </location>
</feature>
<comment type="caution">
    <text evidence="16">The sequence shown here is derived from an EMBL/GenBank/DDBJ whole genome shotgun (WGS) entry which is preliminary data.</text>
</comment>
<evidence type="ECO:0000256" key="11">
    <source>
        <dbReference type="ARBA" id="ARBA00039567"/>
    </source>
</evidence>
<sequence>MYKKILDHLNEAILLFDRDLRLTYINPAGEILFADSAKHLVGNLAQKLFKTAHHTLFRDLLLRLNQNEPLVDRELILECMNQSITVNMSATPILEEGLLAEVLIELQQVDRHLRITKEEQLLAQQNTSRMLVRGLAHEIKNPLGGLRGAAQLLDLELRDPELKEYTQIIIAESDRLQELMDKMLGPNKPAHKHPLNIHEVLERVRHLVAVEAGSNISLKTDYDPSIPELFADKNQMIQALLNIVRNAIQALQSSGQIILKTRIQRHMTIGRKLYRLAVKIDIIDNGPGIQPGLMGQIFYPMITGRAEGTGLGLSIAQSLINQHNGLIECESEPGHTVFSIFLPIMDQSDKTALSR</sequence>
<name>A0ABT1TIQ0_9GAMM</name>
<evidence type="ECO:0000259" key="14">
    <source>
        <dbReference type="PROSITE" id="PS50109"/>
    </source>
</evidence>
<dbReference type="InterPro" id="IPR035965">
    <property type="entry name" value="PAS-like_dom_sf"/>
</dbReference>
<dbReference type="RefSeq" id="WP_256603301.1">
    <property type="nucleotide sequence ID" value="NZ_JANIBJ010000028.1"/>
</dbReference>
<dbReference type="Gene3D" id="3.30.450.20">
    <property type="entry name" value="PAS domain"/>
    <property type="match status" value="1"/>
</dbReference>
<dbReference type="InterPro" id="IPR036097">
    <property type="entry name" value="HisK_dim/P_sf"/>
</dbReference>
<keyword evidence="3" id="KW-0597">Phosphoprotein</keyword>
<evidence type="ECO:0000256" key="4">
    <source>
        <dbReference type="ARBA" id="ARBA00022679"/>
    </source>
</evidence>
<dbReference type="CDD" id="cd00082">
    <property type="entry name" value="HisKA"/>
    <property type="match status" value="1"/>
</dbReference>
<reference evidence="16 17" key="1">
    <citation type="submission" date="2022-07" db="EMBL/GenBank/DDBJ databases">
        <title>Methylomonas rivi sp. nov., Methylomonas rosea sp. nov., Methylomonas aureus sp. nov. and Methylomonas subterranea sp. nov., four novel methanotrophs isolated from a freshwater creek and the deep terrestrial subsurface.</title>
        <authorList>
            <person name="Abin C."/>
            <person name="Sankaranarayanan K."/>
            <person name="Garner C."/>
            <person name="Sindelar R."/>
            <person name="Kotary K."/>
            <person name="Garner R."/>
            <person name="Barclay S."/>
            <person name="Lawson P."/>
            <person name="Krumholz L."/>
        </authorList>
    </citation>
    <scope>NUCLEOTIDE SEQUENCE [LARGE SCALE GENOMIC DNA]</scope>
    <source>
        <strain evidence="16 17">SURF-2</strain>
    </source>
</reference>
<keyword evidence="9" id="KW-0535">Nitrogen fixation</keyword>
<evidence type="ECO:0000256" key="7">
    <source>
        <dbReference type="ARBA" id="ARBA00022840"/>
    </source>
</evidence>
<dbReference type="InterPro" id="IPR013656">
    <property type="entry name" value="PAS_4"/>
</dbReference>
<dbReference type="InterPro" id="IPR003594">
    <property type="entry name" value="HATPase_dom"/>
</dbReference>
<dbReference type="PANTHER" id="PTHR43065">
    <property type="entry name" value="SENSOR HISTIDINE KINASE"/>
    <property type="match status" value="1"/>
</dbReference>
<dbReference type="CDD" id="cd00130">
    <property type="entry name" value="PAS"/>
    <property type="match status" value="1"/>
</dbReference>
<dbReference type="SUPFAM" id="SSF47384">
    <property type="entry name" value="Homodimeric domain of signal transducing histidine kinase"/>
    <property type="match status" value="1"/>
</dbReference>
<dbReference type="SMART" id="SM00388">
    <property type="entry name" value="HisKA"/>
    <property type="match status" value="1"/>
</dbReference>
<comment type="catalytic activity">
    <reaction evidence="1">
        <text>ATP + protein L-histidine = ADP + protein N-phospho-L-histidine.</text>
        <dbReference type="EC" id="2.7.13.3"/>
    </reaction>
</comment>
<evidence type="ECO:0000256" key="2">
    <source>
        <dbReference type="ARBA" id="ARBA00012438"/>
    </source>
</evidence>
<dbReference type="Pfam" id="PF02518">
    <property type="entry name" value="HATPase_c"/>
    <property type="match status" value="1"/>
</dbReference>
<evidence type="ECO:0000259" key="15">
    <source>
        <dbReference type="PROSITE" id="PS50112"/>
    </source>
</evidence>
<gene>
    <name evidence="16" type="primary">glnL</name>
    <name evidence="16" type="ORF">NP590_14665</name>
</gene>
<dbReference type="Proteomes" id="UP001524499">
    <property type="component" value="Unassembled WGS sequence"/>
</dbReference>
<accession>A0ABT1TIQ0</accession>
<evidence type="ECO:0000256" key="5">
    <source>
        <dbReference type="ARBA" id="ARBA00022741"/>
    </source>
</evidence>
<evidence type="ECO:0000256" key="1">
    <source>
        <dbReference type="ARBA" id="ARBA00000085"/>
    </source>
</evidence>
<evidence type="ECO:0000313" key="17">
    <source>
        <dbReference type="Proteomes" id="UP001524499"/>
    </source>
</evidence>
<dbReference type="InterPro" id="IPR000014">
    <property type="entry name" value="PAS"/>
</dbReference>
<keyword evidence="17" id="KW-1185">Reference proteome</keyword>